<reference evidence="3" key="1">
    <citation type="submission" date="2022-11" db="EMBL/GenBank/DDBJ databases">
        <title>Alteromonas sp. nov., isolated from sea water of the Qingdao.</title>
        <authorList>
            <person name="Wang Q."/>
        </authorList>
    </citation>
    <scope>NUCLEOTIDE SEQUENCE</scope>
    <source>
        <strain evidence="3">ASW11-7</strain>
    </source>
</reference>
<keyword evidence="1" id="KW-0812">Transmembrane</keyword>
<dbReference type="Pfam" id="PF13584">
    <property type="entry name" value="BatD"/>
    <property type="match status" value="2"/>
</dbReference>
<dbReference type="PANTHER" id="PTHR40940:SF1">
    <property type="entry name" value="PROTEIN BATD"/>
    <property type="match status" value="1"/>
</dbReference>
<evidence type="ECO:0000256" key="2">
    <source>
        <dbReference type="SAM" id="SignalP"/>
    </source>
</evidence>
<keyword evidence="1" id="KW-0472">Membrane</keyword>
<name>A0ABT3P4V4_9ALTE</name>
<sequence>MKCLYAALLCLIFSFTAFAEVSKVEASVDKNPVMMDEAFVLSITAYGDAKREAFDSSPLLKDFVVGRTSVSSKTSIINFDTTRTTTWSTTLFPRAKGTFTIPSFTIEGKQSNPIDIEVVAVKQNDKQPARDYYVTTEVDANSVYLQQQIRYTVKLFFATNIERGSLDAPQLAKAQIKQLGEDKQYTDIINGRRYQIIERTFAVIPQQSGDFTIRGPVFSGEVLASSSSQRFGFFNRTQEVNRIGPDIDISVKAKPEGIDYHWLPSEFVRLDEEWQSEKFVVGEPITRTVSLTAIGVVEEQLPELPQLYPPHFKRYPDQAVTATVDKNETLIAQRKESLAVIPTQAGDFVLPEITVPWFNVLTEKTEYATLPARTITVQPASDIALANTPTATSTDTVTDLNSIPEHSPAARPLSDFNFRIMLFISALLCVTLCGWVVTGWKYRQLKSTLAHKRDDSLVQPFLDSEHAYKQLLTHIKSGQPSTIYRSLMIWINAIAPAHVEVPSDWAATQVLQPYIDNLFASKYGNEHQPWDSKGFAKQVATLRKQFKKKKTTDKAALPALYPQ</sequence>
<protein>
    <submittedName>
        <fullName evidence="3">BatD family protein</fullName>
    </submittedName>
</protein>
<proteinExistence type="predicted"/>
<keyword evidence="1" id="KW-1133">Transmembrane helix</keyword>
<evidence type="ECO:0000313" key="4">
    <source>
        <dbReference type="Proteomes" id="UP001142810"/>
    </source>
</evidence>
<evidence type="ECO:0000313" key="3">
    <source>
        <dbReference type="EMBL" id="MCW8107778.1"/>
    </source>
</evidence>
<feature type="signal peptide" evidence="2">
    <location>
        <begin position="1"/>
        <end position="19"/>
    </location>
</feature>
<feature type="chain" id="PRO_5046861746" evidence="2">
    <location>
        <begin position="20"/>
        <end position="563"/>
    </location>
</feature>
<organism evidence="3 4">
    <name type="scientific">Alteromonas aquimaris</name>
    <dbReference type="NCBI Taxonomy" id="2998417"/>
    <lineage>
        <taxon>Bacteria</taxon>
        <taxon>Pseudomonadati</taxon>
        <taxon>Pseudomonadota</taxon>
        <taxon>Gammaproteobacteria</taxon>
        <taxon>Alteromonadales</taxon>
        <taxon>Alteromonadaceae</taxon>
        <taxon>Alteromonas/Salinimonas group</taxon>
        <taxon>Alteromonas</taxon>
    </lineage>
</organism>
<feature type="transmembrane region" description="Helical" evidence="1">
    <location>
        <begin position="416"/>
        <end position="437"/>
    </location>
</feature>
<dbReference type="RefSeq" id="WP_265616472.1">
    <property type="nucleotide sequence ID" value="NZ_JAPFRD010000005.1"/>
</dbReference>
<dbReference type="PANTHER" id="PTHR40940">
    <property type="entry name" value="PROTEIN BATD-RELATED"/>
    <property type="match status" value="1"/>
</dbReference>
<dbReference type="EMBL" id="JAPFRD010000005">
    <property type="protein sequence ID" value="MCW8107778.1"/>
    <property type="molecule type" value="Genomic_DNA"/>
</dbReference>
<keyword evidence="2" id="KW-0732">Signal</keyword>
<evidence type="ECO:0000256" key="1">
    <source>
        <dbReference type="SAM" id="Phobius"/>
    </source>
</evidence>
<dbReference type="Proteomes" id="UP001142810">
    <property type="component" value="Unassembled WGS sequence"/>
</dbReference>
<accession>A0ABT3P4V4</accession>
<dbReference type="InterPro" id="IPR025738">
    <property type="entry name" value="BatD"/>
</dbReference>
<gene>
    <name evidence="3" type="ORF">OPS25_04605</name>
</gene>
<comment type="caution">
    <text evidence="3">The sequence shown here is derived from an EMBL/GenBank/DDBJ whole genome shotgun (WGS) entry which is preliminary data.</text>
</comment>
<keyword evidence="4" id="KW-1185">Reference proteome</keyword>